<keyword evidence="2" id="KW-1133">Transmembrane helix</keyword>
<proteinExistence type="predicted"/>
<dbReference type="RefSeq" id="WP_002624813.1">
    <property type="nucleotide sequence ID" value="NZ_ANAH02000020.1"/>
</dbReference>
<dbReference type="eggNOG" id="COG4223">
    <property type="taxonomic scope" value="Bacteria"/>
</dbReference>
<dbReference type="AlphaFoldDB" id="S9QCN2"/>
<evidence type="ECO:0000313" key="4">
    <source>
        <dbReference type="Proteomes" id="UP000011682"/>
    </source>
</evidence>
<gene>
    <name evidence="3" type="ORF">D187_003466</name>
</gene>
<accession>S9QCN2</accession>
<evidence type="ECO:0000256" key="1">
    <source>
        <dbReference type="SAM" id="MobiDB-lite"/>
    </source>
</evidence>
<comment type="caution">
    <text evidence="3">The sequence shown here is derived from an EMBL/GenBank/DDBJ whole genome shotgun (WGS) entry which is preliminary data.</text>
</comment>
<feature type="region of interest" description="Disordered" evidence="1">
    <location>
        <begin position="238"/>
        <end position="265"/>
    </location>
</feature>
<dbReference type="EMBL" id="ANAH02000020">
    <property type="protein sequence ID" value="EPX59089.1"/>
    <property type="molecule type" value="Genomic_DNA"/>
</dbReference>
<dbReference type="Proteomes" id="UP000011682">
    <property type="component" value="Unassembled WGS sequence"/>
</dbReference>
<evidence type="ECO:0000313" key="3">
    <source>
        <dbReference type="EMBL" id="EPX59089.1"/>
    </source>
</evidence>
<feature type="compositionally biased region" description="Low complexity" evidence="1">
    <location>
        <begin position="238"/>
        <end position="248"/>
    </location>
</feature>
<feature type="transmembrane region" description="Helical" evidence="2">
    <location>
        <begin position="98"/>
        <end position="119"/>
    </location>
</feature>
<keyword evidence="2" id="KW-0472">Membrane</keyword>
<keyword evidence="4" id="KW-1185">Reference proteome</keyword>
<feature type="transmembrane region" description="Helical" evidence="2">
    <location>
        <begin position="73"/>
        <end position="92"/>
    </location>
</feature>
<reference evidence="3" key="1">
    <citation type="submission" date="2013-05" db="EMBL/GenBank/DDBJ databases">
        <title>Genome assembly of Cystobacter fuscus DSM 2262.</title>
        <authorList>
            <person name="Sharma G."/>
            <person name="Khatri I."/>
            <person name="Kaur C."/>
            <person name="Mayilraj S."/>
            <person name="Subramanian S."/>
        </authorList>
    </citation>
    <scope>NUCLEOTIDE SEQUENCE [LARGE SCALE GENOMIC DNA]</scope>
    <source>
        <strain evidence="3">DSM 2262</strain>
    </source>
</reference>
<organism evidence="3 4">
    <name type="scientific">Cystobacter fuscus (strain ATCC 25194 / DSM 2262 / NBRC 100088 / M29)</name>
    <dbReference type="NCBI Taxonomy" id="1242864"/>
    <lineage>
        <taxon>Bacteria</taxon>
        <taxon>Pseudomonadati</taxon>
        <taxon>Myxococcota</taxon>
        <taxon>Myxococcia</taxon>
        <taxon>Myxococcales</taxon>
        <taxon>Cystobacterineae</taxon>
        <taxon>Archangiaceae</taxon>
        <taxon>Cystobacter</taxon>
    </lineage>
</organism>
<evidence type="ECO:0000256" key="2">
    <source>
        <dbReference type="SAM" id="Phobius"/>
    </source>
</evidence>
<dbReference type="OrthoDB" id="5485798at2"/>
<protein>
    <submittedName>
        <fullName evidence="3">Uncharacterized protein</fullName>
    </submittedName>
</protein>
<name>S9QCN2_CYSF2</name>
<sequence length="394" mass="42820">MGPVRLEPQAEEELRARYERFCTTRGGGDCLGLFEDGPYLRSDDRSTLALALAFGSVLDETYAALGRELNPKALIASVVWTVGIYMGLWLLPEPVTKGAAAVLTVALVAWLGIDTMWGLMDGWAELVMKARVATTFDELREAGAGFAKVLGTDAARAIILAVTALSGRTLREVGPALRSLPSFRLAQVQLAGQGGPAWMFVRVKQVQAVAASTEGALAVTVGPEVALASAMMMSRNSAASASSGGSPATEVYRHHGGNRQVERNGERWHLPRGVSVNDLPASDPLGDQLQAAAKEAAASWSQETYGPKVTAAIQRMLKRGLVHRAELLERQARGRWVEEQLRLRFPHLKWNRSGVDVTGPSGQKYHYEILSGTESNFEIHGRRMASTFFRMIFF</sequence>
<keyword evidence="2" id="KW-0812">Transmembrane</keyword>